<accession>A0ABU7T349</accession>
<protein>
    <submittedName>
        <fullName evidence="1">Phage tail tube assembly chaperone</fullName>
    </submittedName>
</protein>
<organism evidence="1 2">
    <name type="scientific">Schleiferilactobacillus harbinensis</name>
    <dbReference type="NCBI Taxonomy" id="304207"/>
    <lineage>
        <taxon>Bacteria</taxon>
        <taxon>Bacillati</taxon>
        <taxon>Bacillota</taxon>
        <taxon>Bacilli</taxon>
        <taxon>Lactobacillales</taxon>
        <taxon>Lactobacillaceae</taxon>
        <taxon>Schleiferilactobacillus</taxon>
    </lineage>
</organism>
<dbReference type="Proteomes" id="UP001330016">
    <property type="component" value="Unassembled WGS sequence"/>
</dbReference>
<evidence type="ECO:0000313" key="2">
    <source>
        <dbReference type="Proteomes" id="UP001330016"/>
    </source>
</evidence>
<sequence>MEYTQIDASVLGISKPVSVPLTQGNVRKSMVVMRTLTKYEVDKLEPKKTTAAEQEGAAYLRKGLKKIDDTLKFMSDIDDFVVQTLQLSETQRKKLDSLSFNDLGILAGIIAAKVLGTDDKEPTEDDRKSDAERPA</sequence>
<keyword evidence="2" id="KW-1185">Reference proteome</keyword>
<reference evidence="1 2" key="1">
    <citation type="submission" date="2023-02" db="EMBL/GenBank/DDBJ databases">
        <title>The predominant lactic acid bacteria and yeasts involved in the spontaneous fermentation of millet during the production of the traditional porridge Hausa koko in Ghana.</title>
        <authorList>
            <person name="Atter A."/>
            <person name="Diaz M."/>
        </authorList>
    </citation>
    <scope>NUCLEOTIDE SEQUENCE [LARGE SCALE GENOMIC DNA]</scope>
    <source>
        <strain evidence="1 2">FI11640</strain>
    </source>
</reference>
<proteinExistence type="predicted"/>
<gene>
    <name evidence="1" type="ORF">PS435_14375</name>
</gene>
<dbReference type="RefSeq" id="WP_331244503.1">
    <property type="nucleotide sequence ID" value="NZ_JAQSGJ010000063.1"/>
</dbReference>
<evidence type="ECO:0000313" key="1">
    <source>
        <dbReference type="EMBL" id="MEE6717036.1"/>
    </source>
</evidence>
<name>A0ABU7T349_9LACO</name>
<dbReference type="EMBL" id="JAQSGK010000063">
    <property type="protein sequence ID" value="MEE6717036.1"/>
    <property type="molecule type" value="Genomic_DNA"/>
</dbReference>
<comment type="caution">
    <text evidence="1">The sequence shown here is derived from an EMBL/GenBank/DDBJ whole genome shotgun (WGS) entry which is preliminary data.</text>
</comment>